<accession>A0A0R1L7P4</accession>
<evidence type="ECO:0000256" key="7">
    <source>
        <dbReference type="HAMAP-Rule" id="MF_01416"/>
    </source>
</evidence>
<dbReference type="EMBL" id="AZEA01000003">
    <property type="protein sequence ID" value="KRK89220.1"/>
    <property type="molecule type" value="Genomic_DNA"/>
</dbReference>
<dbReference type="NCBIfam" id="TIGR01145">
    <property type="entry name" value="ATP_synt_delta"/>
    <property type="match status" value="1"/>
</dbReference>
<dbReference type="Pfam" id="PF00213">
    <property type="entry name" value="OSCP"/>
    <property type="match status" value="1"/>
</dbReference>
<keyword evidence="5 7" id="KW-0472">Membrane</keyword>
<keyword evidence="2 7" id="KW-0813">Transport</keyword>
<evidence type="ECO:0000256" key="6">
    <source>
        <dbReference type="ARBA" id="ARBA00023310"/>
    </source>
</evidence>
<evidence type="ECO:0000256" key="5">
    <source>
        <dbReference type="ARBA" id="ARBA00023136"/>
    </source>
</evidence>
<evidence type="ECO:0000256" key="2">
    <source>
        <dbReference type="ARBA" id="ARBA00022448"/>
    </source>
</evidence>
<evidence type="ECO:0000313" key="9">
    <source>
        <dbReference type="Proteomes" id="UP000051581"/>
    </source>
</evidence>
<comment type="function">
    <text evidence="7">This protein is part of the stalk that links CF(0) to CF(1). It either transmits conformational changes from CF(0) to CF(1) or is implicated in proton conduction.</text>
</comment>
<keyword evidence="7" id="KW-0139">CF(1)</keyword>
<organism evidence="8 9">
    <name type="scientific">Lentilactobacillus sunkii DSM 19904</name>
    <dbReference type="NCBI Taxonomy" id="1423808"/>
    <lineage>
        <taxon>Bacteria</taxon>
        <taxon>Bacillati</taxon>
        <taxon>Bacillota</taxon>
        <taxon>Bacilli</taxon>
        <taxon>Lactobacillales</taxon>
        <taxon>Lactobacillaceae</taxon>
        <taxon>Lentilactobacillus</taxon>
    </lineage>
</organism>
<keyword evidence="4 7" id="KW-0406">Ion transport</keyword>
<dbReference type="InterPro" id="IPR000711">
    <property type="entry name" value="ATPase_OSCP/dsu"/>
</dbReference>
<evidence type="ECO:0000256" key="4">
    <source>
        <dbReference type="ARBA" id="ARBA00023065"/>
    </source>
</evidence>
<dbReference type="AlphaFoldDB" id="A0A0R1L7P4"/>
<dbReference type="GO" id="GO:0046933">
    <property type="term" value="F:proton-transporting ATP synthase activity, rotational mechanism"/>
    <property type="evidence" value="ECO:0007669"/>
    <property type="project" value="UniProtKB-UniRule"/>
</dbReference>
<dbReference type="SUPFAM" id="SSF47928">
    <property type="entry name" value="N-terminal domain of the delta subunit of the F1F0-ATP synthase"/>
    <property type="match status" value="1"/>
</dbReference>
<comment type="caution">
    <text evidence="8">The sequence shown here is derived from an EMBL/GenBank/DDBJ whole genome shotgun (WGS) entry which is preliminary data.</text>
</comment>
<reference evidence="8 9" key="1">
    <citation type="journal article" date="2015" name="Genome Announc.">
        <title>Expanding the biotechnology potential of lactobacilli through comparative genomics of 213 strains and associated genera.</title>
        <authorList>
            <person name="Sun Z."/>
            <person name="Harris H.M."/>
            <person name="McCann A."/>
            <person name="Guo C."/>
            <person name="Argimon S."/>
            <person name="Zhang W."/>
            <person name="Yang X."/>
            <person name="Jeffery I.B."/>
            <person name="Cooney J.C."/>
            <person name="Kagawa T.F."/>
            <person name="Liu W."/>
            <person name="Song Y."/>
            <person name="Salvetti E."/>
            <person name="Wrobel A."/>
            <person name="Rasinkangas P."/>
            <person name="Parkhill J."/>
            <person name="Rea M.C."/>
            <person name="O'Sullivan O."/>
            <person name="Ritari J."/>
            <person name="Douillard F.P."/>
            <person name="Paul Ross R."/>
            <person name="Yang R."/>
            <person name="Briner A.E."/>
            <person name="Felis G.E."/>
            <person name="de Vos W.M."/>
            <person name="Barrangou R."/>
            <person name="Klaenhammer T.R."/>
            <person name="Caufield P.W."/>
            <person name="Cui Y."/>
            <person name="Zhang H."/>
            <person name="O'Toole P.W."/>
        </authorList>
    </citation>
    <scope>NUCLEOTIDE SEQUENCE [LARGE SCALE GENOMIC DNA]</scope>
    <source>
        <strain evidence="8 9">DSM 19904</strain>
    </source>
</reference>
<evidence type="ECO:0000313" key="8">
    <source>
        <dbReference type="EMBL" id="KRK89220.1"/>
    </source>
</evidence>
<dbReference type="PATRIC" id="fig|1423808.3.peg.1729"/>
<proteinExistence type="inferred from homology"/>
<dbReference type="HAMAP" id="MF_01416">
    <property type="entry name" value="ATP_synth_delta_bact"/>
    <property type="match status" value="1"/>
</dbReference>
<dbReference type="GO" id="GO:0005886">
    <property type="term" value="C:plasma membrane"/>
    <property type="evidence" value="ECO:0007669"/>
    <property type="project" value="UniProtKB-SubCell"/>
</dbReference>
<dbReference type="OrthoDB" id="9786633at2"/>
<keyword evidence="3 7" id="KW-0375">Hydrogen ion transport</keyword>
<dbReference type="RefSeq" id="WP_057823866.1">
    <property type="nucleotide sequence ID" value="NZ_AZEA01000003.1"/>
</dbReference>
<keyword evidence="6 7" id="KW-0066">ATP synthesis</keyword>
<comment type="similarity">
    <text evidence="7">Belongs to the ATPase delta chain family.</text>
</comment>
<evidence type="ECO:0000256" key="1">
    <source>
        <dbReference type="ARBA" id="ARBA00004370"/>
    </source>
</evidence>
<dbReference type="PANTHER" id="PTHR11910">
    <property type="entry name" value="ATP SYNTHASE DELTA CHAIN"/>
    <property type="match status" value="1"/>
</dbReference>
<keyword evidence="7" id="KW-1003">Cell membrane</keyword>
<keyword evidence="9" id="KW-1185">Reference proteome</keyword>
<dbReference type="PRINTS" id="PR00125">
    <property type="entry name" value="ATPASEDELTA"/>
</dbReference>
<dbReference type="GO" id="GO:0045259">
    <property type="term" value="C:proton-transporting ATP synthase complex"/>
    <property type="evidence" value="ECO:0007669"/>
    <property type="project" value="UniProtKB-KW"/>
</dbReference>
<dbReference type="Gene3D" id="1.10.520.20">
    <property type="entry name" value="N-terminal domain of the delta subunit of the F1F0-ATP synthase"/>
    <property type="match status" value="1"/>
</dbReference>
<comment type="subcellular location">
    <subcellularLocation>
        <location evidence="7">Cell membrane</location>
        <topology evidence="7">Peripheral membrane protein</topology>
    </subcellularLocation>
    <subcellularLocation>
        <location evidence="1">Membrane</location>
    </subcellularLocation>
</comment>
<dbReference type="InterPro" id="IPR026015">
    <property type="entry name" value="ATP_synth_OSCP/delta_N_sf"/>
</dbReference>
<name>A0A0R1L7P4_9LACO</name>
<dbReference type="Proteomes" id="UP000051581">
    <property type="component" value="Unassembled WGS sequence"/>
</dbReference>
<sequence>MTLDDISASKKYAKAMFEVLSDSDELETGYADLIELRKIFAANPKLIDILDDIRVSDDEKKSVLAPITKSASDFINNFLKVVASYRRFPQILDIIDQFQKIYENDKKIVRAQVVSATPLNDDQLDRLAKAFEKRVGAVKAIFDTKVDKSLIGGVVIRSSDVIIDGSVQTRINKVKELLLN</sequence>
<gene>
    <name evidence="7" type="primary">atpH</name>
    <name evidence="8" type="ORF">FD17_GL001707</name>
</gene>
<protein>
    <recommendedName>
        <fullName evidence="7">ATP synthase subunit delta</fullName>
    </recommendedName>
    <alternativeName>
        <fullName evidence="7">ATP synthase F(1) sector subunit delta</fullName>
    </alternativeName>
    <alternativeName>
        <fullName evidence="7">F-type ATPase subunit delta</fullName>
        <shortName evidence="7">F-ATPase subunit delta</shortName>
    </alternativeName>
</protein>
<comment type="function">
    <text evidence="7">F(1)F(0) ATP synthase produces ATP from ADP in the presence of a proton or sodium gradient. F-type ATPases consist of two structural domains, F(1) containing the extramembraneous catalytic core and F(0) containing the membrane proton channel, linked together by a central stalk and a peripheral stalk. During catalysis, ATP synthesis in the catalytic domain of F(1) is coupled via a rotary mechanism of the central stalk subunits to proton translocation.</text>
</comment>
<evidence type="ECO:0000256" key="3">
    <source>
        <dbReference type="ARBA" id="ARBA00022781"/>
    </source>
</evidence>